<dbReference type="InterPro" id="IPR036259">
    <property type="entry name" value="MFS_trans_sf"/>
</dbReference>
<keyword evidence="4 6" id="KW-1133">Transmembrane helix</keyword>
<accession>A0ABV8KN31</accession>
<organism evidence="7 8">
    <name type="scientific">Micromonospora zhanjiangensis</name>
    <dbReference type="NCBI Taxonomy" id="1522057"/>
    <lineage>
        <taxon>Bacteria</taxon>
        <taxon>Bacillati</taxon>
        <taxon>Actinomycetota</taxon>
        <taxon>Actinomycetes</taxon>
        <taxon>Micromonosporales</taxon>
        <taxon>Micromonosporaceae</taxon>
        <taxon>Micromonospora</taxon>
    </lineage>
</organism>
<dbReference type="RefSeq" id="WP_377546549.1">
    <property type="nucleotide sequence ID" value="NZ_JBHSBN010000010.1"/>
</dbReference>
<dbReference type="SUPFAM" id="SSF103473">
    <property type="entry name" value="MFS general substrate transporter"/>
    <property type="match status" value="1"/>
</dbReference>
<dbReference type="Gene3D" id="1.20.1250.20">
    <property type="entry name" value="MFS general substrate transporter like domains"/>
    <property type="match status" value="1"/>
</dbReference>
<evidence type="ECO:0000313" key="7">
    <source>
        <dbReference type="EMBL" id="MFC4107530.1"/>
    </source>
</evidence>
<feature type="transmembrane region" description="Helical" evidence="6">
    <location>
        <begin position="350"/>
        <end position="372"/>
    </location>
</feature>
<dbReference type="Pfam" id="PF07690">
    <property type="entry name" value="MFS_1"/>
    <property type="match status" value="1"/>
</dbReference>
<evidence type="ECO:0000256" key="6">
    <source>
        <dbReference type="SAM" id="Phobius"/>
    </source>
</evidence>
<keyword evidence="3 6" id="KW-0812">Transmembrane</keyword>
<dbReference type="EMBL" id="JBHSBN010000010">
    <property type="protein sequence ID" value="MFC4107530.1"/>
    <property type="molecule type" value="Genomic_DNA"/>
</dbReference>
<keyword evidence="8" id="KW-1185">Reference proteome</keyword>
<protein>
    <submittedName>
        <fullName evidence="7">MFS transporter</fullName>
    </submittedName>
</protein>
<name>A0ABV8KN31_9ACTN</name>
<dbReference type="PANTHER" id="PTHR23513">
    <property type="entry name" value="INTEGRAL MEMBRANE EFFLUX PROTEIN-RELATED"/>
    <property type="match status" value="1"/>
</dbReference>
<evidence type="ECO:0000256" key="3">
    <source>
        <dbReference type="ARBA" id="ARBA00022692"/>
    </source>
</evidence>
<evidence type="ECO:0000313" key="8">
    <source>
        <dbReference type="Proteomes" id="UP001595868"/>
    </source>
</evidence>
<feature type="transmembrane region" description="Helical" evidence="6">
    <location>
        <begin position="173"/>
        <end position="193"/>
    </location>
</feature>
<dbReference type="Proteomes" id="UP001595868">
    <property type="component" value="Unassembled WGS sequence"/>
</dbReference>
<dbReference type="PANTHER" id="PTHR23513:SF6">
    <property type="entry name" value="MAJOR FACILITATOR SUPERFAMILY ASSOCIATED DOMAIN-CONTAINING PROTEIN"/>
    <property type="match status" value="1"/>
</dbReference>
<dbReference type="InterPro" id="IPR011701">
    <property type="entry name" value="MFS"/>
</dbReference>
<evidence type="ECO:0000256" key="5">
    <source>
        <dbReference type="ARBA" id="ARBA00023136"/>
    </source>
</evidence>
<feature type="transmembrane region" description="Helical" evidence="6">
    <location>
        <begin position="291"/>
        <end position="314"/>
    </location>
</feature>
<evidence type="ECO:0000256" key="2">
    <source>
        <dbReference type="ARBA" id="ARBA00022475"/>
    </source>
</evidence>
<feature type="transmembrane region" description="Helical" evidence="6">
    <location>
        <begin position="116"/>
        <end position="136"/>
    </location>
</feature>
<gene>
    <name evidence="7" type="ORF">ACFOX0_16560</name>
</gene>
<keyword evidence="2" id="KW-1003">Cell membrane</keyword>
<feature type="transmembrane region" description="Helical" evidence="6">
    <location>
        <begin position="148"/>
        <end position="167"/>
    </location>
</feature>
<reference evidence="8" key="1">
    <citation type="journal article" date="2019" name="Int. J. Syst. Evol. Microbiol.">
        <title>The Global Catalogue of Microorganisms (GCM) 10K type strain sequencing project: providing services to taxonomists for standard genome sequencing and annotation.</title>
        <authorList>
            <consortium name="The Broad Institute Genomics Platform"/>
            <consortium name="The Broad Institute Genome Sequencing Center for Infectious Disease"/>
            <person name="Wu L."/>
            <person name="Ma J."/>
        </authorList>
    </citation>
    <scope>NUCLEOTIDE SEQUENCE [LARGE SCALE GENOMIC DNA]</scope>
    <source>
        <strain evidence="8">2902at01</strain>
    </source>
</reference>
<proteinExistence type="predicted"/>
<keyword evidence="5 6" id="KW-0472">Membrane</keyword>
<feature type="transmembrane region" description="Helical" evidence="6">
    <location>
        <begin position="326"/>
        <end position="344"/>
    </location>
</feature>
<comment type="caution">
    <text evidence="7">The sequence shown here is derived from an EMBL/GenBank/DDBJ whole genome shotgun (WGS) entry which is preliminary data.</text>
</comment>
<feature type="transmembrane region" description="Helical" evidence="6">
    <location>
        <begin position="25"/>
        <end position="52"/>
    </location>
</feature>
<evidence type="ECO:0000256" key="1">
    <source>
        <dbReference type="ARBA" id="ARBA00004651"/>
    </source>
</evidence>
<feature type="transmembrane region" description="Helical" evidence="6">
    <location>
        <begin position="263"/>
        <end position="285"/>
    </location>
</feature>
<feature type="transmembrane region" description="Helical" evidence="6">
    <location>
        <begin position="393"/>
        <end position="412"/>
    </location>
</feature>
<evidence type="ECO:0000256" key="4">
    <source>
        <dbReference type="ARBA" id="ARBA00022989"/>
    </source>
</evidence>
<feature type="transmembrane region" description="Helical" evidence="6">
    <location>
        <begin position="58"/>
        <end position="81"/>
    </location>
</feature>
<feature type="transmembrane region" description="Helical" evidence="6">
    <location>
        <begin position="88"/>
        <end position="110"/>
    </location>
</feature>
<dbReference type="CDD" id="cd06173">
    <property type="entry name" value="MFS_MefA_like"/>
    <property type="match status" value="1"/>
</dbReference>
<comment type="subcellular location">
    <subcellularLocation>
        <location evidence="1">Cell membrane</location>
        <topology evidence="1">Multi-pass membrane protein</topology>
    </subcellularLocation>
</comment>
<sequence>MTITTPPARAPGPTRAAGWPRPFRFLYAASLLDGLGYQVSFLSVPVLAVAVLDAGPGQVGLLGMLSTVAFLLIGLPAGVWVDRLPRRTVLLVAELGRAALFASVPLAWWAGALTVGQMYVVVALVGVGTVFADVAAQSYLPELVGWDRLIGANAVLVSTGGVLQIAGRGFGGLLVQAVGAPVAVALNAVTYLLSAGLIARLCPNPAAAPVPGGVPASAAVGASGRPGTVAPVPDRSRRVGGGFGRQLAEGLRHVLGNPLLRPLVLSNTLTNLTMQLMTVMLPVVFLRDLGLGAGVLGAFLGCGGVGALLGSLVARPLAARIGYGRALWLPGLLVAPTAALVPLVDGGPRLWLAGFGWLALAWRTGIGNVVGVSFRQRATPDALLGRMNATFRFLLTGALAVGAGLAGLLGAYGSVRTSLWLGAAGAASSWLPVFCSRLRSRRELPD</sequence>